<dbReference type="PRINTS" id="PR00133">
    <property type="entry name" value="GLHYDRLASE3"/>
</dbReference>
<keyword evidence="3" id="KW-0326">Glycosidase</keyword>
<evidence type="ECO:0000256" key="1">
    <source>
        <dbReference type="ARBA" id="ARBA00005336"/>
    </source>
</evidence>
<dbReference type="AlphaFoldDB" id="A0A5M3VWY5"/>
<reference evidence="5 6" key="1">
    <citation type="submission" date="2019-10" db="EMBL/GenBank/DDBJ databases">
        <title>Whole genome shotgun sequence of Acrocarpospora corrugata NBRC 13972.</title>
        <authorList>
            <person name="Ichikawa N."/>
            <person name="Kimura A."/>
            <person name="Kitahashi Y."/>
            <person name="Komaki H."/>
            <person name="Oguchi A."/>
        </authorList>
    </citation>
    <scope>NUCLEOTIDE SEQUENCE [LARGE SCALE GENOMIC DNA]</scope>
    <source>
        <strain evidence="5 6">NBRC 13972</strain>
    </source>
</reference>
<name>A0A5M3VWY5_9ACTN</name>
<organism evidence="5 6">
    <name type="scientific">Acrocarpospora corrugata</name>
    <dbReference type="NCBI Taxonomy" id="35763"/>
    <lineage>
        <taxon>Bacteria</taxon>
        <taxon>Bacillati</taxon>
        <taxon>Actinomycetota</taxon>
        <taxon>Actinomycetes</taxon>
        <taxon>Streptosporangiales</taxon>
        <taxon>Streptosporangiaceae</taxon>
        <taxon>Acrocarpospora</taxon>
    </lineage>
</organism>
<evidence type="ECO:0000313" key="6">
    <source>
        <dbReference type="Proteomes" id="UP000334990"/>
    </source>
</evidence>
<keyword evidence="6" id="KW-1185">Reference proteome</keyword>
<dbReference type="InterPro" id="IPR001764">
    <property type="entry name" value="Glyco_hydro_3_N"/>
</dbReference>
<evidence type="ECO:0000259" key="4">
    <source>
        <dbReference type="Pfam" id="PF00933"/>
    </source>
</evidence>
<evidence type="ECO:0000256" key="2">
    <source>
        <dbReference type="ARBA" id="ARBA00022801"/>
    </source>
</evidence>
<dbReference type="GO" id="GO:0004553">
    <property type="term" value="F:hydrolase activity, hydrolyzing O-glycosyl compounds"/>
    <property type="evidence" value="ECO:0007669"/>
    <property type="project" value="InterPro"/>
</dbReference>
<dbReference type="InterPro" id="IPR019800">
    <property type="entry name" value="Glyco_hydro_3_AS"/>
</dbReference>
<dbReference type="EMBL" id="BLAD01000043">
    <property type="protein sequence ID" value="GES00202.1"/>
    <property type="molecule type" value="Genomic_DNA"/>
</dbReference>
<feature type="domain" description="Glycoside hydrolase family 3 N-terminal" evidence="4">
    <location>
        <begin position="41"/>
        <end position="331"/>
    </location>
</feature>
<dbReference type="PANTHER" id="PTHR30480">
    <property type="entry name" value="BETA-HEXOSAMINIDASE-RELATED"/>
    <property type="match status" value="1"/>
</dbReference>
<dbReference type="PROSITE" id="PS00775">
    <property type="entry name" value="GLYCOSYL_HYDROL_F3"/>
    <property type="match status" value="1"/>
</dbReference>
<dbReference type="InterPro" id="IPR017853">
    <property type="entry name" value="GH"/>
</dbReference>
<dbReference type="SUPFAM" id="SSF51445">
    <property type="entry name" value="(Trans)glycosidases"/>
    <property type="match status" value="1"/>
</dbReference>
<dbReference type="GO" id="GO:0005975">
    <property type="term" value="P:carbohydrate metabolic process"/>
    <property type="evidence" value="ECO:0007669"/>
    <property type="project" value="InterPro"/>
</dbReference>
<keyword evidence="2 5" id="KW-0378">Hydrolase</keyword>
<dbReference type="OrthoDB" id="9805821at2"/>
<accession>A0A5M3VWY5</accession>
<protein>
    <submittedName>
        <fullName evidence="5">Sugar hydrolase</fullName>
    </submittedName>
</protein>
<comment type="caution">
    <text evidence="5">The sequence shown here is derived from an EMBL/GenBank/DDBJ whole genome shotgun (WGS) entry which is preliminary data.</text>
</comment>
<dbReference type="RefSeq" id="WP_155336551.1">
    <property type="nucleotide sequence ID" value="NZ_BAAABN010000030.1"/>
</dbReference>
<dbReference type="Proteomes" id="UP000334990">
    <property type="component" value="Unassembled WGS sequence"/>
</dbReference>
<comment type="similarity">
    <text evidence="1">Belongs to the glycosyl hydrolase 3 family.</text>
</comment>
<dbReference type="Pfam" id="PF00933">
    <property type="entry name" value="Glyco_hydro_3"/>
    <property type="match status" value="1"/>
</dbReference>
<evidence type="ECO:0000256" key="3">
    <source>
        <dbReference type="ARBA" id="ARBA00023295"/>
    </source>
</evidence>
<dbReference type="InterPro" id="IPR036962">
    <property type="entry name" value="Glyco_hydro_3_N_sf"/>
</dbReference>
<dbReference type="PANTHER" id="PTHR30480:SF16">
    <property type="entry name" value="GLYCOSIDE HYDROLASE FAMILY 3 DOMAIN PROTEIN"/>
    <property type="match status" value="1"/>
</dbReference>
<proteinExistence type="inferred from homology"/>
<dbReference type="InterPro" id="IPR050226">
    <property type="entry name" value="NagZ_Beta-hexosaminidase"/>
</dbReference>
<gene>
    <name evidence="5" type="ORF">Acor_22650</name>
</gene>
<evidence type="ECO:0000313" key="5">
    <source>
        <dbReference type="EMBL" id="GES00202.1"/>
    </source>
</evidence>
<sequence length="486" mass="50388">MPESIASTGDRGLRRLAAASLLVSFPGHVAPDWVLQDLADGLGGVTLFGFNVADAGQLAALTRQLGSAGRPVVSLDEEGGDVTRLAYHTGSPYPGNAALGAVDDVELTERVYRSIAADLARCGVNLDMGPVADVNTADDNPVIGTRSFGAGAELVARHTVAAVRGLQSLGVAACVKHFPGHGATREDSHLEIPLVDASPELLWERELLPFRAAIEAGARSIMTAHVSVPYLTGTTPATLSRAALTGLLRGELGYDGVVITDALDMHAITKSVGLGGGAVQSLMAGSDLLCLGPVPTYDDIRGVLAAIVEAVHEGLLPVARLEEAAARVDRLRAWSALVQESQDSADDNVVGLHAARRAVRLTGSAAPLVDPYVVEVDTPPTIAVGDVPWGVAPWLPDAEIVRVKPQEASPAALLAAAAGRSLIVVVKDAHRHPESRALISGLLAARPDTIVVEMGLPIWRPEAAAYIATYGAARANAQAAIELLTA</sequence>
<dbReference type="Gene3D" id="3.20.20.300">
    <property type="entry name" value="Glycoside hydrolase, family 3, N-terminal domain"/>
    <property type="match status" value="1"/>
</dbReference>
<dbReference type="GO" id="GO:0009254">
    <property type="term" value="P:peptidoglycan turnover"/>
    <property type="evidence" value="ECO:0007669"/>
    <property type="project" value="TreeGrafter"/>
</dbReference>